<sequence length="321" mass="37212">MSRYNKQNRLDEKDISIVSDYFMNKHGDKFDLQFHGIKDNTPDTDGFLRLREPEDGTPLSGKYLNHVVFFQLKGFDNKIDDASYISSRKLIDFCKDINLPTILFVVSNISSNSEKQGDAQIYWYHFSNINIEILNKTNKKADSINVKIPNLQPLKVGKSDFSDEFYAHIRNLAKKNEFLDLPKEILDIAIGLKNKILLVAGVIYLVGKVTKAERKALATLLKMNERQMDDVVMDLHQQDLIYKDKDLYVFKLTTDDMKRNVGLQLLYESISKIDLDKLLGLFPDHKQRLQIYSNLAQVRHPIIFEFLNKQADQALSYVKNR</sequence>
<evidence type="ECO:0000313" key="2">
    <source>
        <dbReference type="Proteomes" id="UP000228700"/>
    </source>
</evidence>
<accession>A0A2M8LCM8</accession>
<gene>
    <name evidence="1" type="ORF">COV01_01485</name>
</gene>
<protein>
    <submittedName>
        <fullName evidence="1">Uncharacterized protein</fullName>
    </submittedName>
</protein>
<dbReference type="EMBL" id="PFEQ01000007">
    <property type="protein sequence ID" value="PJE74363.1"/>
    <property type="molecule type" value="Genomic_DNA"/>
</dbReference>
<proteinExistence type="predicted"/>
<reference evidence="2" key="1">
    <citation type="submission" date="2017-09" db="EMBL/GenBank/DDBJ databases">
        <title>Depth-based differentiation of microbial function through sediment-hosted aquifers and enrichment of novel symbionts in the deep terrestrial subsurface.</title>
        <authorList>
            <person name="Probst A.J."/>
            <person name="Ladd B."/>
            <person name="Jarett J.K."/>
            <person name="Geller-Mcgrath D.E."/>
            <person name="Sieber C.M.K."/>
            <person name="Emerson J.B."/>
            <person name="Anantharaman K."/>
            <person name="Thomas B.C."/>
            <person name="Malmstrom R."/>
            <person name="Stieglmeier M."/>
            <person name="Klingl A."/>
            <person name="Woyke T."/>
            <person name="Ryan C.M."/>
            <person name="Banfield J.F."/>
        </authorList>
    </citation>
    <scope>NUCLEOTIDE SEQUENCE [LARGE SCALE GENOMIC DNA]</scope>
</reference>
<dbReference type="AlphaFoldDB" id="A0A2M8LCM8"/>
<dbReference type="Proteomes" id="UP000228700">
    <property type="component" value="Unassembled WGS sequence"/>
</dbReference>
<comment type="caution">
    <text evidence="1">The sequence shown here is derived from an EMBL/GenBank/DDBJ whole genome shotgun (WGS) entry which is preliminary data.</text>
</comment>
<name>A0A2M8LCM8_9BACT</name>
<evidence type="ECO:0000313" key="1">
    <source>
        <dbReference type="EMBL" id="PJE74363.1"/>
    </source>
</evidence>
<organism evidence="1 2">
    <name type="scientific">Candidatus Taylorbacteria bacterium CG10_big_fil_rev_8_21_14_0_10_41_48</name>
    <dbReference type="NCBI Taxonomy" id="1975024"/>
    <lineage>
        <taxon>Bacteria</taxon>
        <taxon>Candidatus Tayloriibacteriota</taxon>
    </lineage>
</organism>